<reference evidence="2" key="2">
    <citation type="submission" date="2020-11" db="EMBL/GenBank/DDBJ databases">
        <title>Whole genome sequencing of Colletotrichum sp.</title>
        <authorList>
            <person name="Li H."/>
        </authorList>
    </citation>
    <scope>NUCLEOTIDE SEQUENCE</scope>
    <source>
        <strain evidence="2">CkLH20</strain>
    </source>
</reference>
<proteinExistence type="predicted"/>
<protein>
    <submittedName>
        <fullName evidence="2">Uncharacterized protein</fullName>
    </submittedName>
</protein>
<evidence type="ECO:0000256" key="1">
    <source>
        <dbReference type="SAM" id="MobiDB-lite"/>
    </source>
</evidence>
<feature type="compositionally biased region" description="Polar residues" evidence="1">
    <location>
        <begin position="58"/>
        <end position="71"/>
    </location>
</feature>
<gene>
    <name evidence="2" type="ORF">CkaCkLH20_01493</name>
</gene>
<dbReference type="OrthoDB" id="4579481at2759"/>
<dbReference type="RefSeq" id="XP_038750804.1">
    <property type="nucleotide sequence ID" value="XM_038884212.1"/>
</dbReference>
<dbReference type="Proteomes" id="UP000781932">
    <property type="component" value="Unassembled WGS sequence"/>
</dbReference>
<accession>A0A9P6IEG3</accession>
<feature type="region of interest" description="Disordered" evidence="1">
    <location>
        <begin position="218"/>
        <end position="272"/>
    </location>
</feature>
<feature type="region of interest" description="Disordered" evidence="1">
    <location>
        <begin position="1"/>
        <end position="171"/>
    </location>
</feature>
<name>A0A9P6IEG3_9PEZI</name>
<feature type="compositionally biased region" description="Basic and acidic residues" evidence="1">
    <location>
        <begin position="218"/>
        <end position="228"/>
    </location>
</feature>
<sequence>MGKKSERKESFTDKEEGGAKIDAPVGDAMDIDSGPAPTDARAVRAARRKQRREELASQGHSATSSLASTPNPETEPAAAKSEKKSKKKSDKKSTPKKSETADVETDAPAATSESAAPVAESLPFVIDVKPSKPAVADTDSDSHSNSERGGSVAPSTANGGDGLNRAARRRLMQIEKHRGMIKKDLGIPAESDERQDEVDSLLAVWTAKFDEKAEIRAAKKVAKKEEIKKRGKGKGKGKGKQGRNSNDNPKQMKKQKQKQALRARQEAGSGTN</sequence>
<feature type="compositionally biased region" description="Basic residues" evidence="1">
    <location>
        <begin position="251"/>
        <end position="261"/>
    </location>
</feature>
<feature type="compositionally biased region" description="Basic and acidic residues" evidence="1">
    <location>
        <begin position="91"/>
        <end position="100"/>
    </location>
</feature>
<feature type="compositionally biased region" description="Basic residues" evidence="1">
    <location>
        <begin position="229"/>
        <end position="241"/>
    </location>
</feature>
<dbReference type="GeneID" id="62157286"/>
<keyword evidence="3" id="KW-1185">Reference proteome</keyword>
<comment type="caution">
    <text evidence="2">The sequence shown here is derived from an EMBL/GenBank/DDBJ whole genome shotgun (WGS) entry which is preliminary data.</text>
</comment>
<organism evidence="2 3">
    <name type="scientific">Colletotrichum karsti</name>
    <dbReference type="NCBI Taxonomy" id="1095194"/>
    <lineage>
        <taxon>Eukaryota</taxon>
        <taxon>Fungi</taxon>
        <taxon>Dikarya</taxon>
        <taxon>Ascomycota</taxon>
        <taxon>Pezizomycotina</taxon>
        <taxon>Sordariomycetes</taxon>
        <taxon>Hypocreomycetidae</taxon>
        <taxon>Glomerellales</taxon>
        <taxon>Glomerellaceae</taxon>
        <taxon>Colletotrichum</taxon>
        <taxon>Colletotrichum boninense species complex</taxon>
    </lineage>
</organism>
<evidence type="ECO:0000313" key="2">
    <source>
        <dbReference type="EMBL" id="KAF9881343.1"/>
    </source>
</evidence>
<reference evidence="2" key="1">
    <citation type="submission" date="2020-03" db="EMBL/GenBank/DDBJ databases">
        <authorList>
            <person name="He L."/>
        </authorList>
    </citation>
    <scope>NUCLEOTIDE SEQUENCE</scope>
    <source>
        <strain evidence="2">CkLH20</strain>
    </source>
</reference>
<feature type="compositionally biased region" description="Basic and acidic residues" evidence="1">
    <location>
        <begin position="1"/>
        <end position="19"/>
    </location>
</feature>
<evidence type="ECO:0000313" key="3">
    <source>
        <dbReference type="Proteomes" id="UP000781932"/>
    </source>
</evidence>
<dbReference type="AlphaFoldDB" id="A0A9P6IEG3"/>
<dbReference type="EMBL" id="JAATWM020000003">
    <property type="protein sequence ID" value="KAF9881343.1"/>
    <property type="molecule type" value="Genomic_DNA"/>
</dbReference>